<dbReference type="PANTHER" id="PTHR24221:SF654">
    <property type="entry name" value="ATP-BINDING CASSETTE SUB-FAMILY B MEMBER 6"/>
    <property type="match status" value="1"/>
</dbReference>
<dbReference type="SUPFAM" id="SSF52540">
    <property type="entry name" value="P-loop containing nucleoside triphosphate hydrolases"/>
    <property type="match status" value="1"/>
</dbReference>
<dbReference type="InterPro" id="IPR017871">
    <property type="entry name" value="ABC_transporter-like_CS"/>
</dbReference>
<keyword evidence="4" id="KW-0472">Membrane</keyword>
<evidence type="ECO:0000259" key="5">
    <source>
        <dbReference type="PROSITE" id="PS50893"/>
    </source>
</evidence>
<protein>
    <recommendedName>
        <fullName evidence="5">ABC transporter domain-containing protein</fullName>
    </recommendedName>
</protein>
<evidence type="ECO:0000313" key="7">
    <source>
        <dbReference type="EMBL" id="CAF3902835.1"/>
    </source>
</evidence>
<dbReference type="EMBL" id="CAJNOE010001190">
    <property type="protein sequence ID" value="CAF1398794.1"/>
    <property type="molecule type" value="Genomic_DNA"/>
</dbReference>
<dbReference type="InterPro" id="IPR003593">
    <property type="entry name" value="AAA+_ATPase"/>
</dbReference>
<dbReference type="Proteomes" id="UP000663868">
    <property type="component" value="Unassembled WGS sequence"/>
</dbReference>
<proteinExistence type="inferred from homology"/>
<keyword evidence="1" id="KW-0547">Nucleotide-binding</keyword>
<dbReference type="InterPro" id="IPR027417">
    <property type="entry name" value="P-loop_NTPase"/>
</dbReference>
<dbReference type="PROSITE" id="PS50893">
    <property type="entry name" value="ABC_TRANSPORTER_2"/>
    <property type="match status" value="1"/>
</dbReference>
<dbReference type="PROSITE" id="PS00211">
    <property type="entry name" value="ABC_TRANSPORTER_1"/>
    <property type="match status" value="1"/>
</dbReference>
<evidence type="ECO:0000313" key="8">
    <source>
        <dbReference type="Proteomes" id="UP000663860"/>
    </source>
</evidence>
<evidence type="ECO:0000256" key="1">
    <source>
        <dbReference type="ARBA" id="ARBA00022741"/>
    </source>
</evidence>
<evidence type="ECO:0000256" key="2">
    <source>
        <dbReference type="ARBA" id="ARBA00022840"/>
    </source>
</evidence>
<comment type="similarity">
    <text evidence="3">Belongs to the ABC transporter superfamily. ABCB family. Heavy Metal importer (TC 3.A.1.210) subfamily.</text>
</comment>
<accession>A0A815KNY0</accession>
<dbReference type="GO" id="GO:0005524">
    <property type="term" value="F:ATP binding"/>
    <property type="evidence" value="ECO:0007669"/>
    <property type="project" value="UniProtKB-KW"/>
</dbReference>
<dbReference type="SMART" id="SM00382">
    <property type="entry name" value="AAA"/>
    <property type="match status" value="1"/>
</dbReference>
<reference evidence="6" key="1">
    <citation type="submission" date="2021-02" db="EMBL/GenBank/DDBJ databases">
        <authorList>
            <person name="Nowell W R."/>
        </authorList>
    </citation>
    <scope>NUCLEOTIDE SEQUENCE</scope>
</reference>
<dbReference type="GO" id="GO:0016887">
    <property type="term" value="F:ATP hydrolysis activity"/>
    <property type="evidence" value="ECO:0007669"/>
    <property type="project" value="InterPro"/>
</dbReference>
<dbReference type="AlphaFoldDB" id="A0A815KNY0"/>
<keyword evidence="4" id="KW-0812">Transmembrane</keyword>
<feature type="domain" description="ABC transporter" evidence="5">
    <location>
        <begin position="334"/>
        <end position="566"/>
    </location>
</feature>
<dbReference type="Proteomes" id="UP000663860">
    <property type="component" value="Unassembled WGS sequence"/>
</dbReference>
<dbReference type="InterPro" id="IPR039421">
    <property type="entry name" value="Type_1_exporter"/>
</dbReference>
<dbReference type="InterPro" id="IPR003439">
    <property type="entry name" value="ABC_transporter-like_ATP-bd"/>
</dbReference>
<dbReference type="PANTHER" id="PTHR24221">
    <property type="entry name" value="ATP-BINDING CASSETTE SUB-FAMILY B"/>
    <property type="match status" value="1"/>
</dbReference>
<name>A0A815KNY0_9BILA</name>
<evidence type="ECO:0000256" key="3">
    <source>
        <dbReference type="ARBA" id="ARBA00024363"/>
    </source>
</evidence>
<keyword evidence="2" id="KW-0067">ATP-binding</keyword>
<keyword evidence="4" id="KW-1133">Transmembrane helix</keyword>
<dbReference type="Gene3D" id="3.40.50.300">
    <property type="entry name" value="P-loop containing nucleotide triphosphate hydrolases"/>
    <property type="match status" value="1"/>
</dbReference>
<dbReference type="EMBL" id="CAJOBB010001783">
    <property type="protein sequence ID" value="CAF3902835.1"/>
    <property type="molecule type" value="Genomic_DNA"/>
</dbReference>
<dbReference type="Pfam" id="PF00005">
    <property type="entry name" value="ABC_tran"/>
    <property type="match status" value="1"/>
</dbReference>
<evidence type="ECO:0000313" key="6">
    <source>
        <dbReference type="EMBL" id="CAF1398794.1"/>
    </source>
</evidence>
<dbReference type="GO" id="GO:0034040">
    <property type="term" value="F:ATPase-coupled lipid transmembrane transporter activity"/>
    <property type="evidence" value="ECO:0007669"/>
    <property type="project" value="TreeGrafter"/>
</dbReference>
<organism evidence="6 8">
    <name type="scientific">Adineta steineri</name>
    <dbReference type="NCBI Taxonomy" id="433720"/>
    <lineage>
        <taxon>Eukaryota</taxon>
        <taxon>Metazoa</taxon>
        <taxon>Spiralia</taxon>
        <taxon>Gnathifera</taxon>
        <taxon>Rotifera</taxon>
        <taxon>Eurotatoria</taxon>
        <taxon>Bdelloidea</taxon>
        <taxon>Adinetida</taxon>
        <taxon>Adinetidae</taxon>
        <taxon>Adineta</taxon>
    </lineage>
</organism>
<comment type="caution">
    <text evidence="6">The sequence shown here is derived from an EMBL/GenBank/DDBJ whole genome shotgun (WGS) entry which is preliminary data.</text>
</comment>
<evidence type="ECO:0000256" key="4">
    <source>
        <dbReference type="SAM" id="Phobius"/>
    </source>
</evidence>
<feature type="transmembrane region" description="Helical" evidence="4">
    <location>
        <begin position="150"/>
        <end position="175"/>
    </location>
</feature>
<sequence>MWFYFFQSSSPWDLHKIIFDIIIELRPWTLAQWFVLTTISMTLNTYLNVSFFSTITINVAQGLKYLFLLMIFENISSYCLLKQSSAKKIFVLDFLKNFQTKLNQRILSANWIKIKLSDQVEIRRKMEEASSSIQFLIEDLIAHLQEISKLILTIITVFYICPLATILIGIVYACFYRFYLNKQSKDLLDIKLKTNENYDKLQSKYSRANANMFEYVIHHEKDKIVQITNELKVDMEKQWFELDYLYDYLSLKEDILGKLCTFITIIIYYTLNGMNTFIIPLYHYLSTLTGSIHELLIAYIRWLRLKKDYDLVKPILEEYDERINVEQIDLKYEFQIQDLSFQYKGTRETFHLQLDGSLSFKKGEVILITGKSGSGKSTFYDILNGSIPMNDYSAKIQIDNEQQSTTLHSIEKCRTMVLQDSDMDYRSTIYSMVTDIDEDEVDKNRTSELDSLVWEFLRLVQIDDFIRDELNGDLDEAMENKLSGGQKMRLLLARALYRAHNRNSSLLILDEPDKGLPAEITITIIDNIMKWYRSKGILFLTLHTERAHMLNFDQTLHIDQGIITKIK</sequence>
<gene>
    <name evidence="6" type="ORF">IZO911_LOCUS39371</name>
    <name evidence="7" type="ORF">KXQ929_LOCUS22913</name>
</gene>